<dbReference type="NCBIfam" id="TIGR03438">
    <property type="entry name" value="egtD_ergothio"/>
    <property type="match status" value="1"/>
</dbReference>
<keyword evidence="2 4" id="KW-0808">Transferase</keyword>
<comment type="caution">
    <text evidence="4">The sequence shown here is derived from an EMBL/GenBank/DDBJ whole genome shotgun (WGS) entry which is preliminary data.</text>
</comment>
<evidence type="ECO:0000313" key="4">
    <source>
        <dbReference type="EMBL" id="NZA01054.1"/>
    </source>
</evidence>
<keyword evidence="5" id="KW-1185">Reference proteome</keyword>
<evidence type="ECO:0000313" key="5">
    <source>
        <dbReference type="Proteomes" id="UP000589716"/>
    </source>
</evidence>
<dbReference type="Gene3D" id="3.40.50.150">
    <property type="entry name" value="Vaccinia Virus protein VP39"/>
    <property type="match status" value="1"/>
</dbReference>
<dbReference type="SUPFAM" id="SSF53335">
    <property type="entry name" value="S-adenosyl-L-methionine-dependent methyltransferases"/>
    <property type="match status" value="1"/>
</dbReference>
<accession>A0A853ITJ3</accession>
<dbReference type="RefSeq" id="WP_180549565.1">
    <property type="nucleotide sequence ID" value="NZ_JACCKX010000001.1"/>
</dbReference>
<gene>
    <name evidence="4" type="primary">egtD</name>
    <name evidence="4" type="ORF">H0I39_03430</name>
</gene>
<feature type="domain" description="Histidine-specific methyltransferase SAM-dependent" evidence="3">
    <location>
        <begin position="27"/>
        <end position="326"/>
    </location>
</feature>
<evidence type="ECO:0000256" key="2">
    <source>
        <dbReference type="ARBA" id="ARBA00022679"/>
    </source>
</evidence>
<sequence>MLDTLQHAPRVAHGAPPSTLQWRDACQELRWGLLATPPSIAPKFLYDAHGCALYEAITTLPEYHLPRVERAILDRHQGAMLQLLPRGAELIDIGSGDGAKARRWLDAGIVRRYIGLDIAEDWLREVLRRGRQRYPGVQFDGVVTDLTWGLQLPLPREAERPRIFWYPGSSIGNFEPAAATALLAQMRAHMRPGDALVLAVDGPVEHARMVHAYDDAAGVTAAFNLNVLNVVNRTLGASFDATAFRHRAVFNAEASRIEMHLVSQHAQAIALGTGQVLRLQASEHIVTEHSYKHAPARAEQLLRGAGFDQLQRFGIDGEAYGVYLARIGHAESER</sequence>
<dbReference type="AlphaFoldDB" id="A0A853ITJ3"/>
<protein>
    <submittedName>
        <fullName evidence="4">L-histidine N(Alpha)-methyltransferase</fullName>
        <ecNumber evidence="4">2.1.1.44</ecNumber>
    </submittedName>
</protein>
<reference evidence="4 5" key="1">
    <citation type="submission" date="2020-07" db="EMBL/GenBank/DDBJ databases">
        <authorList>
            <person name="Maaloum M."/>
        </authorList>
    </citation>
    <scope>NUCLEOTIDE SEQUENCE [LARGE SCALE GENOMIC DNA]</scope>
    <source>
        <strain evidence="4 5">GCS-AN-3</strain>
    </source>
</reference>
<proteinExistence type="predicted"/>
<dbReference type="PANTHER" id="PTHR43397">
    <property type="entry name" value="ERGOTHIONEINE BIOSYNTHESIS PROTEIN 1"/>
    <property type="match status" value="1"/>
</dbReference>
<organism evidence="4 5">
    <name type="scientific">Ottowia beijingensis</name>
    <dbReference type="NCBI Taxonomy" id="1207057"/>
    <lineage>
        <taxon>Bacteria</taxon>
        <taxon>Pseudomonadati</taxon>
        <taxon>Pseudomonadota</taxon>
        <taxon>Betaproteobacteria</taxon>
        <taxon>Burkholderiales</taxon>
        <taxon>Comamonadaceae</taxon>
        <taxon>Ottowia</taxon>
    </lineage>
</organism>
<dbReference type="InterPro" id="IPR035094">
    <property type="entry name" value="EgtD"/>
</dbReference>
<dbReference type="GO" id="GO:0032259">
    <property type="term" value="P:methylation"/>
    <property type="evidence" value="ECO:0007669"/>
    <property type="project" value="UniProtKB-KW"/>
</dbReference>
<keyword evidence="1 4" id="KW-0489">Methyltransferase</keyword>
<dbReference type="GO" id="GO:0052706">
    <property type="term" value="F:L-histidine N(alpha)-methyltransferase activity"/>
    <property type="evidence" value="ECO:0007669"/>
    <property type="project" value="UniProtKB-EC"/>
</dbReference>
<dbReference type="Proteomes" id="UP000589716">
    <property type="component" value="Unassembled WGS sequence"/>
</dbReference>
<evidence type="ECO:0000256" key="1">
    <source>
        <dbReference type="ARBA" id="ARBA00022603"/>
    </source>
</evidence>
<dbReference type="EMBL" id="JACCKX010000001">
    <property type="protein sequence ID" value="NZA01054.1"/>
    <property type="molecule type" value="Genomic_DNA"/>
</dbReference>
<dbReference type="InterPro" id="IPR029063">
    <property type="entry name" value="SAM-dependent_MTases_sf"/>
</dbReference>
<name>A0A853ITJ3_9BURK</name>
<dbReference type="InterPro" id="IPR051128">
    <property type="entry name" value="EgtD_Methyltrsf_superfamily"/>
</dbReference>
<dbReference type="PIRSF" id="PIRSF018005">
    <property type="entry name" value="UCP018005"/>
    <property type="match status" value="1"/>
</dbReference>
<dbReference type="InterPro" id="IPR017804">
    <property type="entry name" value="MeTrfase_EgtD-like"/>
</dbReference>
<dbReference type="Pfam" id="PF10017">
    <property type="entry name" value="Methyltransf_33"/>
    <property type="match status" value="1"/>
</dbReference>
<evidence type="ECO:0000259" key="3">
    <source>
        <dbReference type="Pfam" id="PF10017"/>
    </source>
</evidence>
<dbReference type="PANTHER" id="PTHR43397:SF1">
    <property type="entry name" value="ERGOTHIONEINE BIOSYNTHESIS PROTEIN 1"/>
    <property type="match status" value="1"/>
</dbReference>
<dbReference type="EC" id="2.1.1.44" evidence="4"/>
<dbReference type="InterPro" id="IPR019257">
    <property type="entry name" value="MeTrfase_dom"/>
</dbReference>